<dbReference type="PANTHER" id="PTHR33692:SF1">
    <property type="entry name" value="RIBOSOME MATURATION FACTOR RIMM"/>
    <property type="match status" value="1"/>
</dbReference>
<name>A0A0R0C3P4_9GAMM</name>
<dbReference type="GO" id="GO:0042274">
    <property type="term" value="P:ribosomal small subunit biogenesis"/>
    <property type="evidence" value="ECO:0007669"/>
    <property type="project" value="UniProtKB-UniRule"/>
</dbReference>
<dbReference type="PANTHER" id="PTHR33692">
    <property type="entry name" value="RIBOSOME MATURATION FACTOR RIMM"/>
    <property type="match status" value="1"/>
</dbReference>
<comment type="subunit">
    <text evidence="5">Binds ribosomal protein uS19.</text>
</comment>
<comment type="caution">
    <text evidence="8">The sequence shown here is derived from an EMBL/GenBank/DDBJ whole genome shotgun (WGS) entry which is preliminary data.</text>
</comment>
<dbReference type="InterPro" id="IPR011961">
    <property type="entry name" value="RimM"/>
</dbReference>
<dbReference type="NCBIfam" id="TIGR02273">
    <property type="entry name" value="16S_RimM"/>
    <property type="match status" value="1"/>
</dbReference>
<gene>
    <name evidence="5" type="primary">rimM</name>
    <name evidence="8" type="ORF">ABB25_02760</name>
</gene>
<proteinExistence type="inferred from homology"/>
<dbReference type="GO" id="GO:0043022">
    <property type="term" value="F:ribosome binding"/>
    <property type="evidence" value="ECO:0007669"/>
    <property type="project" value="InterPro"/>
</dbReference>
<comment type="subcellular location">
    <subcellularLocation>
        <location evidence="5">Cytoplasm</location>
    </subcellularLocation>
</comment>
<dbReference type="Gene3D" id="2.40.30.60">
    <property type="entry name" value="RimM"/>
    <property type="match status" value="1"/>
</dbReference>
<accession>A0A0R0C3P4</accession>
<dbReference type="Proteomes" id="UP000051254">
    <property type="component" value="Unassembled WGS sequence"/>
</dbReference>
<protein>
    <recommendedName>
        <fullName evidence="5">Ribosome maturation factor RimM</fullName>
    </recommendedName>
</protein>
<dbReference type="SUPFAM" id="SSF50447">
    <property type="entry name" value="Translation proteins"/>
    <property type="match status" value="1"/>
</dbReference>
<keyword evidence="2 5" id="KW-0690">Ribosome biogenesis</keyword>
<dbReference type="HAMAP" id="MF_00014">
    <property type="entry name" value="Ribosome_mat_RimM"/>
    <property type="match status" value="1"/>
</dbReference>
<dbReference type="InterPro" id="IPR056792">
    <property type="entry name" value="PRC_RimM"/>
</dbReference>
<evidence type="ECO:0000259" key="6">
    <source>
        <dbReference type="Pfam" id="PF01782"/>
    </source>
</evidence>
<evidence type="ECO:0000256" key="4">
    <source>
        <dbReference type="ARBA" id="ARBA00023186"/>
    </source>
</evidence>
<dbReference type="PATRIC" id="fig|266128.3.peg.2211"/>
<dbReference type="EMBL" id="LDJH01000006">
    <property type="protein sequence ID" value="KRG59512.1"/>
    <property type="molecule type" value="Genomic_DNA"/>
</dbReference>
<comment type="function">
    <text evidence="5">An accessory protein needed during the final step in the assembly of 30S ribosomal subunit, possibly for assembly of the head region. Essential for efficient processing of 16S rRNA. May be needed both before and after RbfA during the maturation of 16S rRNA. It has affinity for free ribosomal 30S subunits but not for 70S ribosomes.</text>
</comment>
<dbReference type="Gene3D" id="2.30.30.240">
    <property type="entry name" value="PRC-barrel domain"/>
    <property type="match status" value="1"/>
</dbReference>
<keyword evidence="3 5" id="KW-0698">rRNA processing</keyword>
<feature type="domain" description="RimM N-terminal" evidence="6">
    <location>
        <begin position="18"/>
        <end position="99"/>
    </location>
</feature>
<feature type="domain" description="Ribosome maturation factor RimM PRC barrel" evidence="7">
    <location>
        <begin position="111"/>
        <end position="175"/>
    </location>
</feature>
<evidence type="ECO:0000256" key="2">
    <source>
        <dbReference type="ARBA" id="ARBA00022517"/>
    </source>
</evidence>
<dbReference type="Pfam" id="PF01782">
    <property type="entry name" value="RimM"/>
    <property type="match status" value="1"/>
</dbReference>
<comment type="domain">
    <text evidence="5">The PRC barrel domain binds ribosomal protein uS19.</text>
</comment>
<dbReference type="GO" id="GO:0005737">
    <property type="term" value="C:cytoplasm"/>
    <property type="evidence" value="ECO:0007669"/>
    <property type="project" value="UniProtKB-SubCell"/>
</dbReference>
<dbReference type="GO" id="GO:0005840">
    <property type="term" value="C:ribosome"/>
    <property type="evidence" value="ECO:0007669"/>
    <property type="project" value="InterPro"/>
</dbReference>
<evidence type="ECO:0000259" key="7">
    <source>
        <dbReference type="Pfam" id="PF24986"/>
    </source>
</evidence>
<keyword evidence="1 5" id="KW-0963">Cytoplasm</keyword>
<dbReference type="Pfam" id="PF24986">
    <property type="entry name" value="PRC_RimM"/>
    <property type="match status" value="1"/>
</dbReference>
<evidence type="ECO:0000313" key="9">
    <source>
        <dbReference type="Proteomes" id="UP000051254"/>
    </source>
</evidence>
<evidence type="ECO:0000256" key="5">
    <source>
        <dbReference type="HAMAP-Rule" id="MF_00014"/>
    </source>
</evidence>
<evidence type="ECO:0000256" key="1">
    <source>
        <dbReference type="ARBA" id="ARBA00022490"/>
    </source>
</evidence>
<dbReference type="InterPro" id="IPR002676">
    <property type="entry name" value="RimM_N"/>
</dbReference>
<keyword evidence="9" id="KW-1185">Reference proteome</keyword>
<keyword evidence="4 5" id="KW-0143">Chaperone</keyword>
<dbReference type="AlphaFoldDB" id="A0A0R0C3P4"/>
<dbReference type="InterPro" id="IPR009000">
    <property type="entry name" value="Transl_B-barrel_sf"/>
</dbReference>
<dbReference type="GO" id="GO:0006364">
    <property type="term" value="P:rRNA processing"/>
    <property type="evidence" value="ECO:0007669"/>
    <property type="project" value="UniProtKB-UniRule"/>
</dbReference>
<sequence>MRPFTHMTNKNSERRILLGRVVGAFGVRGEIKLESWTEPRSAIFKYQPWILRSPAGVETELSGARGRDTGKHLIATFPGVDDRDVVEAMRGTEISVARSALPPPRPDEFYWVDLEGMDVFTTTGIALGTVSHLFSTGANDVLVVRGDRERMIPWVRPDFVVDVDFDASRITVDWDPEF</sequence>
<dbReference type="InterPro" id="IPR011033">
    <property type="entry name" value="PRC_barrel-like_sf"/>
</dbReference>
<dbReference type="STRING" id="266128.ABB25_02760"/>
<organism evidence="8 9">
    <name type="scientific">Stenotrophomonas koreensis</name>
    <dbReference type="NCBI Taxonomy" id="266128"/>
    <lineage>
        <taxon>Bacteria</taxon>
        <taxon>Pseudomonadati</taxon>
        <taxon>Pseudomonadota</taxon>
        <taxon>Gammaproteobacteria</taxon>
        <taxon>Lysobacterales</taxon>
        <taxon>Lysobacteraceae</taxon>
        <taxon>Stenotrophomonas</taxon>
    </lineage>
</organism>
<dbReference type="InterPro" id="IPR036976">
    <property type="entry name" value="RimM_N_sf"/>
</dbReference>
<evidence type="ECO:0000256" key="3">
    <source>
        <dbReference type="ARBA" id="ARBA00022552"/>
    </source>
</evidence>
<dbReference type="SUPFAM" id="SSF50346">
    <property type="entry name" value="PRC-barrel domain"/>
    <property type="match status" value="1"/>
</dbReference>
<comment type="similarity">
    <text evidence="5">Belongs to the RimM family.</text>
</comment>
<reference evidence="8 9" key="1">
    <citation type="submission" date="2015-05" db="EMBL/GenBank/DDBJ databases">
        <title>Genome sequencing and analysis of members of genus Stenotrophomonas.</title>
        <authorList>
            <person name="Patil P.P."/>
            <person name="Midha S."/>
            <person name="Patil P.B."/>
        </authorList>
    </citation>
    <scope>NUCLEOTIDE SEQUENCE [LARGE SCALE GENOMIC DNA]</scope>
    <source>
        <strain evidence="8 9">DSM 17805</strain>
    </source>
</reference>
<evidence type="ECO:0000313" key="8">
    <source>
        <dbReference type="EMBL" id="KRG59512.1"/>
    </source>
</evidence>